<name>A0A2N1PQU3_9BACT</name>
<feature type="transmembrane region" description="Helical" evidence="1">
    <location>
        <begin position="25"/>
        <end position="45"/>
    </location>
</feature>
<dbReference type="Proteomes" id="UP000233256">
    <property type="component" value="Unassembled WGS sequence"/>
</dbReference>
<evidence type="ECO:0000256" key="1">
    <source>
        <dbReference type="SAM" id="Phobius"/>
    </source>
</evidence>
<dbReference type="EMBL" id="PGXC01000004">
    <property type="protein sequence ID" value="PKK90713.1"/>
    <property type="molecule type" value="Genomic_DNA"/>
</dbReference>
<dbReference type="AlphaFoldDB" id="A0A2N1PQU3"/>
<evidence type="ECO:0000313" key="3">
    <source>
        <dbReference type="Proteomes" id="UP000233256"/>
    </source>
</evidence>
<keyword evidence="1" id="KW-0472">Membrane</keyword>
<sequence>MNLSRHYKIPDSKSKISIPSEFKTFFSSATLIFSSLILLISAFQIKPAISMTEMHQTASLQHTWTAFTLDENVENWTLSIESNGRLDGGRLNSIPRVSYNRGIGSRADMTISFEMLNLDNPKVFEGNSGPGDVRIAFRINTLKRGASRGSLIFLTKLPNADETEGLGTDQTDFHFLMALSRESRKSLLSLNLGIGILGKPDVDNLPKLINVPNLNFGLIKSNQGTSVMGPYTESSGQTDVFDYGIAMVRSISENCHLILEIEGFRDNGGTFEDICFARAGITSSIGKNRKVGFTVSRDVSENRPTGFSLGLTWIP</sequence>
<comment type="caution">
    <text evidence="2">The sequence shown here is derived from an EMBL/GenBank/DDBJ whole genome shotgun (WGS) entry which is preliminary data.</text>
</comment>
<reference evidence="2 3" key="1">
    <citation type="journal article" date="2017" name="ISME J.">
        <title>Potential for microbial H2 and metal transformations associated with novel bacteria and archaea in deep terrestrial subsurface sediments.</title>
        <authorList>
            <person name="Hernsdorf A.W."/>
            <person name="Amano Y."/>
            <person name="Miyakawa K."/>
            <person name="Ise K."/>
            <person name="Suzuki Y."/>
            <person name="Anantharaman K."/>
            <person name="Probst A."/>
            <person name="Burstein D."/>
            <person name="Thomas B.C."/>
            <person name="Banfield J.F."/>
        </authorList>
    </citation>
    <scope>NUCLEOTIDE SEQUENCE [LARGE SCALE GENOMIC DNA]</scope>
    <source>
        <strain evidence="2">HGW-Wallbacteria-1</strain>
    </source>
</reference>
<gene>
    <name evidence="2" type="ORF">CVV64_07485</name>
</gene>
<proteinExistence type="predicted"/>
<evidence type="ECO:0000313" key="2">
    <source>
        <dbReference type="EMBL" id="PKK90713.1"/>
    </source>
</evidence>
<keyword evidence="1" id="KW-0812">Transmembrane</keyword>
<protein>
    <submittedName>
        <fullName evidence="2">Uncharacterized protein</fullName>
    </submittedName>
</protein>
<keyword evidence="1" id="KW-1133">Transmembrane helix</keyword>
<accession>A0A2N1PQU3</accession>
<organism evidence="2 3">
    <name type="scientific">Candidatus Wallbacteria bacterium HGW-Wallbacteria-1</name>
    <dbReference type="NCBI Taxonomy" id="2013854"/>
    <lineage>
        <taxon>Bacteria</taxon>
        <taxon>Candidatus Walliibacteriota</taxon>
    </lineage>
</organism>